<proteinExistence type="predicted"/>
<dbReference type="Proteomes" id="UP001470230">
    <property type="component" value="Unassembled WGS sequence"/>
</dbReference>
<name>A0ABR2IJY4_9EUKA</name>
<evidence type="ECO:0000313" key="2">
    <source>
        <dbReference type="Proteomes" id="UP001470230"/>
    </source>
</evidence>
<sequence>MTKDNTKFVIIQQEAKNNSFDQSFPKIPVIYDWLDTNTPSKYLYDLVDCSLYPDGFDEHTNKINYQLVHSKNNKIIENNEKEIRFIEGSHIIEIKMVRKSE</sequence>
<organism evidence="1 2">
    <name type="scientific">Tritrichomonas musculus</name>
    <dbReference type="NCBI Taxonomy" id="1915356"/>
    <lineage>
        <taxon>Eukaryota</taxon>
        <taxon>Metamonada</taxon>
        <taxon>Parabasalia</taxon>
        <taxon>Tritrichomonadida</taxon>
        <taxon>Tritrichomonadidae</taxon>
        <taxon>Tritrichomonas</taxon>
    </lineage>
</organism>
<keyword evidence="2" id="KW-1185">Reference proteome</keyword>
<dbReference type="EMBL" id="JAPFFF010000017">
    <property type="protein sequence ID" value="KAK8863984.1"/>
    <property type="molecule type" value="Genomic_DNA"/>
</dbReference>
<protein>
    <submittedName>
        <fullName evidence="1">Uncharacterized protein</fullName>
    </submittedName>
</protein>
<gene>
    <name evidence="1" type="ORF">M9Y10_011678</name>
</gene>
<comment type="caution">
    <text evidence="1">The sequence shown here is derived from an EMBL/GenBank/DDBJ whole genome shotgun (WGS) entry which is preliminary data.</text>
</comment>
<accession>A0ABR2IJY4</accession>
<reference evidence="1 2" key="1">
    <citation type="submission" date="2024-04" db="EMBL/GenBank/DDBJ databases">
        <title>Tritrichomonas musculus Genome.</title>
        <authorList>
            <person name="Alves-Ferreira E."/>
            <person name="Grigg M."/>
            <person name="Lorenzi H."/>
            <person name="Galac M."/>
        </authorList>
    </citation>
    <scope>NUCLEOTIDE SEQUENCE [LARGE SCALE GENOMIC DNA]</scope>
    <source>
        <strain evidence="1 2">EAF2021</strain>
    </source>
</reference>
<evidence type="ECO:0000313" key="1">
    <source>
        <dbReference type="EMBL" id="KAK8863984.1"/>
    </source>
</evidence>